<name>A0A0A7DN16_9CAUD</name>
<evidence type="ECO:0000313" key="2">
    <source>
        <dbReference type="Proteomes" id="UP000030928"/>
    </source>
</evidence>
<keyword evidence="2" id="KW-1185">Reference proteome</keyword>
<evidence type="ECO:0000313" key="1">
    <source>
        <dbReference type="EMBL" id="AIS73875.1"/>
    </source>
</evidence>
<dbReference type="InterPro" id="IPR021146">
    <property type="entry name" value="Phage_gp6-like_head-tail"/>
</dbReference>
<dbReference type="Proteomes" id="UP000030928">
    <property type="component" value="Segment"/>
</dbReference>
<gene>
    <name evidence="1" type="ORF">LDL_017</name>
</gene>
<dbReference type="GeneID" id="23681220"/>
<organism evidence="1 2">
    <name type="scientific">Lactobacillus phage Ldl1</name>
    <dbReference type="NCBI Taxonomy" id="1552735"/>
    <lineage>
        <taxon>Viruses</taxon>
        <taxon>Duplodnaviria</taxon>
        <taxon>Heunggongvirae</taxon>
        <taxon>Uroviricota</taxon>
        <taxon>Caudoviricetes</taxon>
        <taxon>Tybeckvirinae</taxon>
        <taxon>Lidleunavirus</taxon>
        <taxon>Lidleunavirus Ldl1</taxon>
    </lineage>
</organism>
<dbReference type="EMBL" id="KM514685">
    <property type="protein sequence ID" value="AIS73875.1"/>
    <property type="molecule type" value="Genomic_DNA"/>
</dbReference>
<sequence>MSVTLKDFKNQLNADSFSTDEDDYLQSLLDVAKVYVKNYLQTEDLGYNTSEIEKITDELVLQQATHAYLNRDGVSEETQRRTGSQLYRGSFNVIADYFRRTEI</sequence>
<dbReference type="RefSeq" id="YP_009126459.1">
    <property type="nucleotide sequence ID" value="NC_026609.1"/>
</dbReference>
<dbReference type="KEGG" id="vg:23681220"/>
<dbReference type="Pfam" id="PF05135">
    <property type="entry name" value="Phage_connect_1"/>
    <property type="match status" value="1"/>
</dbReference>
<reference evidence="1 2" key="1">
    <citation type="journal article" date="2014" name="Appl. Environ. Microbiol.">
        <title>Genome and proteome analysis of bacteriophage Ldl1 reveals the existence of a novel phage group infecting Lactobacillus delbrueckii subsp. Lactis.</title>
        <authorList>
            <person name="Casey E."/>
            <person name="Mahony J."/>
            <person name="Neve H."/>
            <person name="Noben J.P."/>
            <person name="Bello F.D."/>
            <person name="van Sinderen D."/>
        </authorList>
    </citation>
    <scope>NUCLEOTIDE SEQUENCE [LARGE SCALE GENOMIC DNA]</scope>
    <source>
        <strain evidence="1">Ldl1</strain>
    </source>
</reference>
<accession>A0A0A7DN16</accession>
<dbReference type="Gene3D" id="1.10.3230.30">
    <property type="entry name" value="Phage gp6-like head-tail connector protein"/>
    <property type="match status" value="1"/>
</dbReference>
<protein>
    <submittedName>
        <fullName evidence="1">Uncharacterized protein</fullName>
    </submittedName>
</protein>
<dbReference type="InterPro" id="IPR006450">
    <property type="entry name" value="Phage_HK97_gp6-like"/>
</dbReference>
<dbReference type="CDD" id="cd08054">
    <property type="entry name" value="gp6"/>
    <property type="match status" value="1"/>
</dbReference>
<dbReference type="NCBIfam" id="TIGR01560">
    <property type="entry name" value="put_DNA_pack"/>
    <property type="match status" value="1"/>
</dbReference>
<proteinExistence type="predicted"/>